<dbReference type="RefSeq" id="WP_034776945.1">
    <property type="nucleotide sequence ID" value="NZ_JPER01000008.1"/>
</dbReference>
<sequence>MNVENALQALREFEGESLTSSLSEIERNILGLGVEGIDGFCAARGIDGALINSALLVKRVVGQINVIMHAAGILCSLSELLEPGEKVESVSLGAGNTGRQFDLETNMRIAEYKFIDWRGGADTVRQNGIFKDFYELAEHETHKRKYLYVVGTEYPLKFLTGGRALSSVLSRRPNIMSQIRAKYGKGITRVRDYYEIKKDEVLICDVSPYIGRAG</sequence>
<keyword evidence="2" id="KW-1185">Reference proteome</keyword>
<protein>
    <submittedName>
        <fullName evidence="1">Uncharacterized protein</fullName>
    </submittedName>
</protein>
<evidence type="ECO:0000313" key="1">
    <source>
        <dbReference type="EMBL" id="KFZ30171.1"/>
    </source>
</evidence>
<dbReference type="AlphaFoldDB" id="A0A094JC68"/>
<dbReference type="EMBL" id="JPER01000008">
    <property type="protein sequence ID" value="KFZ30171.1"/>
    <property type="molecule type" value="Genomic_DNA"/>
</dbReference>
<reference evidence="1 2" key="1">
    <citation type="submission" date="2014-06" db="EMBL/GenBank/DDBJ databases">
        <title>The draft genome sequence of Idiomarina salinarum ISL-52.</title>
        <authorList>
            <person name="Du J."/>
            <person name="Shao Z."/>
        </authorList>
    </citation>
    <scope>NUCLEOTIDE SEQUENCE [LARGE SCALE GENOMIC DNA]</scope>
    <source>
        <strain evidence="1 2">ISL-52</strain>
    </source>
</reference>
<dbReference type="Proteomes" id="UP000054363">
    <property type="component" value="Unassembled WGS sequence"/>
</dbReference>
<name>A0A094JC68_9GAMM</name>
<evidence type="ECO:0000313" key="2">
    <source>
        <dbReference type="Proteomes" id="UP000054363"/>
    </source>
</evidence>
<comment type="caution">
    <text evidence="1">The sequence shown here is derived from an EMBL/GenBank/DDBJ whole genome shotgun (WGS) entry which is preliminary data.</text>
</comment>
<accession>A0A094JC68</accession>
<gene>
    <name evidence="1" type="ORF">IDSA_11455</name>
</gene>
<organism evidence="1 2">
    <name type="scientific">Pseudidiomarina salinarum</name>
    <dbReference type="NCBI Taxonomy" id="435908"/>
    <lineage>
        <taxon>Bacteria</taxon>
        <taxon>Pseudomonadati</taxon>
        <taxon>Pseudomonadota</taxon>
        <taxon>Gammaproteobacteria</taxon>
        <taxon>Alteromonadales</taxon>
        <taxon>Idiomarinaceae</taxon>
        <taxon>Pseudidiomarina</taxon>
    </lineage>
</organism>
<dbReference type="OrthoDB" id="6397886at2"/>
<proteinExistence type="predicted"/>
<dbReference type="eggNOG" id="ENOG502Z875">
    <property type="taxonomic scope" value="Bacteria"/>
</dbReference>